<dbReference type="HOGENOM" id="CLU_1308484_0_0_7"/>
<dbReference type="STRING" id="883.DvMF_1671"/>
<dbReference type="KEGG" id="dvm:DvMF_1671"/>
<name>B8DLX3_NITV9</name>
<organism evidence="1">
    <name type="scientific">Nitratidesulfovibrio vulgaris (strain DSM 19637 / Miyazaki F)</name>
    <name type="common">Desulfovibrio vulgaris</name>
    <dbReference type="NCBI Taxonomy" id="883"/>
    <lineage>
        <taxon>Bacteria</taxon>
        <taxon>Pseudomonadati</taxon>
        <taxon>Thermodesulfobacteriota</taxon>
        <taxon>Desulfovibrionia</taxon>
        <taxon>Desulfovibrionales</taxon>
        <taxon>Desulfovibrionaceae</taxon>
        <taxon>Nitratidesulfovibrio</taxon>
    </lineage>
</organism>
<sequence length="210" mass="23405">MSKATPRNMGRTAFEALVSDVYAGFGCNPPGERSRDIWFEQCGHVPSGPPLEWIRQRLLDGATLPRNLGQAIRVLWEEWQANHPEQVVSDSRCCPECDVPGVIFAWAPARDPRTGADTWQRLVRRCRCHPGGNGESRRDIEALGLMVMPRGYVGGTVAFERERLGLYPDRGNHGGPVPRAVRAFERGGVDWQERPEHERARAEALAGAAR</sequence>
<dbReference type="EMBL" id="CP001197">
    <property type="protein sequence ID" value="ACL08617.1"/>
    <property type="molecule type" value="Genomic_DNA"/>
</dbReference>
<reference evidence="1" key="1">
    <citation type="submission" date="2008-10" db="EMBL/GenBank/DDBJ databases">
        <title>Complete sequence of Desulfovibrio vulgaris str. 'Miyazaki F'.</title>
        <authorList>
            <person name="Lucas S."/>
            <person name="Copeland A."/>
            <person name="Lapidus A."/>
            <person name="Glavina del Rio T."/>
            <person name="Dalin E."/>
            <person name="Tice H."/>
            <person name="Bruce D."/>
            <person name="Goodwin L."/>
            <person name="Pitluck S."/>
            <person name="Sims D."/>
            <person name="Brettin T."/>
            <person name="Detter J.C."/>
            <person name="Han C."/>
            <person name="Larimer F."/>
            <person name="Land M."/>
            <person name="Hauser L."/>
            <person name="Kyrpides N."/>
            <person name="Mikhailova N."/>
            <person name="Hazen T.C."/>
            <person name="Richardson P."/>
        </authorList>
    </citation>
    <scope>NUCLEOTIDE SEQUENCE</scope>
    <source>
        <strain evidence="1">Miyazaki F</strain>
    </source>
</reference>
<protein>
    <submittedName>
        <fullName evidence="1">Uncharacterized protein</fullName>
    </submittedName>
</protein>
<dbReference type="AlphaFoldDB" id="B8DLX3"/>
<accession>B8DLX3</accession>
<evidence type="ECO:0000313" key="1">
    <source>
        <dbReference type="EMBL" id="ACL08617.1"/>
    </source>
</evidence>
<proteinExistence type="predicted"/>
<gene>
    <name evidence="1" type="ordered locus">DvMF_1671</name>
</gene>